<proteinExistence type="inferred from homology"/>
<evidence type="ECO:0000256" key="5">
    <source>
        <dbReference type="ARBA" id="ARBA00023033"/>
    </source>
</evidence>
<evidence type="ECO:0000259" key="6">
    <source>
        <dbReference type="Pfam" id="PF01494"/>
    </source>
</evidence>
<dbReference type="GO" id="GO:0071949">
    <property type="term" value="F:FAD binding"/>
    <property type="evidence" value="ECO:0007669"/>
    <property type="project" value="InterPro"/>
</dbReference>
<keyword evidence="8" id="KW-1185">Reference proteome</keyword>
<reference evidence="7 8" key="2">
    <citation type="submission" date="2015-05" db="EMBL/GenBank/DDBJ databases">
        <authorList>
            <person name="Morales-Cruz A."/>
            <person name="Amrine K.C."/>
            <person name="Cantu D."/>
        </authorList>
    </citation>
    <scope>NUCLEOTIDE SEQUENCE [LARGE SCALE GENOMIC DNA]</scope>
    <source>
        <strain evidence="7">DA912</strain>
    </source>
</reference>
<dbReference type="InterPro" id="IPR036188">
    <property type="entry name" value="FAD/NAD-bd_sf"/>
</dbReference>
<dbReference type="PRINTS" id="PR00420">
    <property type="entry name" value="RNGMNOXGNASE"/>
</dbReference>
<keyword evidence="3" id="KW-0274">FAD</keyword>
<dbReference type="Gene3D" id="3.50.50.60">
    <property type="entry name" value="FAD/NAD(P)-binding domain"/>
    <property type="match status" value="1"/>
</dbReference>
<keyword evidence="5" id="KW-0503">Monooxygenase</keyword>
<comment type="similarity">
    <text evidence="1">Belongs to the paxM FAD-dependent monooxygenase family.</text>
</comment>
<dbReference type="Proteomes" id="UP000034680">
    <property type="component" value="Unassembled WGS sequence"/>
</dbReference>
<dbReference type="InterPro" id="IPR050493">
    <property type="entry name" value="FAD-dep_Monooxygenase_BioMet"/>
</dbReference>
<keyword evidence="2" id="KW-0285">Flavoprotein</keyword>
<keyword evidence="4" id="KW-0560">Oxidoreductase</keyword>
<dbReference type="OrthoDB" id="16820at2759"/>
<dbReference type="PANTHER" id="PTHR13789">
    <property type="entry name" value="MONOOXYGENASE"/>
    <property type="match status" value="1"/>
</dbReference>
<organism evidence="7 8">
    <name type="scientific">Diaporthe ampelina</name>
    <dbReference type="NCBI Taxonomy" id="1214573"/>
    <lineage>
        <taxon>Eukaryota</taxon>
        <taxon>Fungi</taxon>
        <taxon>Dikarya</taxon>
        <taxon>Ascomycota</taxon>
        <taxon>Pezizomycotina</taxon>
        <taxon>Sordariomycetes</taxon>
        <taxon>Sordariomycetidae</taxon>
        <taxon>Diaporthales</taxon>
        <taxon>Diaporthaceae</taxon>
        <taxon>Diaporthe</taxon>
    </lineage>
</organism>
<evidence type="ECO:0000313" key="8">
    <source>
        <dbReference type="Proteomes" id="UP000034680"/>
    </source>
</evidence>
<reference evidence="7 8" key="1">
    <citation type="submission" date="2015-05" db="EMBL/GenBank/DDBJ databases">
        <title>Distinctive expansion of gene families associated with plant cell wall degradation and secondary metabolism in the genomes of grapevine trunk pathogens.</title>
        <authorList>
            <person name="Lawrence D.P."/>
            <person name="Travadon R."/>
            <person name="Rolshausen P.E."/>
            <person name="Baumgartner K."/>
        </authorList>
    </citation>
    <scope>NUCLEOTIDE SEQUENCE [LARGE SCALE GENOMIC DNA]</scope>
    <source>
        <strain evidence="7">DA912</strain>
    </source>
</reference>
<evidence type="ECO:0000256" key="3">
    <source>
        <dbReference type="ARBA" id="ARBA00022827"/>
    </source>
</evidence>
<name>A0A0G2FLV0_9PEZI</name>
<dbReference type="SUPFAM" id="SSF51905">
    <property type="entry name" value="FAD/NAD(P)-binding domain"/>
    <property type="match status" value="1"/>
</dbReference>
<protein>
    <submittedName>
        <fullName evidence="7">Putative salicylate hydroxylase</fullName>
    </submittedName>
</protein>
<evidence type="ECO:0000256" key="4">
    <source>
        <dbReference type="ARBA" id="ARBA00023002"/>
    </source>
</evidence>
<dbReference type="EMBL" id="LCUC01000175">
    <property type="protein sequence ID" value="KKY34994.1"/>
    <property type="molecule type" value="Genomic_DNA"/>
</dbReference>
<dbReference type="GO" id="GO:0004497">
    <property type="term" value="F:monooxygenase activity"/>
    <property type="evidence" value="ECO:0007669"/>
    <property type="project" value="UniProtKB-KW"/>
</dbReference>
<evidence type="ECO:0000313" key="7">
    <source>
        <dbReference type="EMBL" id="KKY34994.1"/>
    </source>
</evidence>
<gene>
    <name evidence="7" type="ORF">UCDDA912_g05030</name>
</gene>
<accession>A0A0G2FLV0</accession>
<dbReference type="Pfam" id="PF01494">
    <property type="entry name" value="FAD_binding_3"/>
    <property type="match status" value="1"/>
</dbReference>
<dbReference type="STRING" id="1214573.A0A0G2FLV0"/>
<evidence type="ECO:0000256" key="2">
    <source>
        <dbReference type="ARBA" id="ARBA00022630"/>
    </source>
</evidence>
<evidence type="ECO:0000256" key="1">
    <source>
        <dbReference type="ARBA" id="ARBA00007992"/>
    </source>
</evidence>
<dbReference type="AlphaFoldDB" id="A0A0G2FLV0"/>
<sequence>MADTPLQIAIIGAGIAGLTAALSIRRLLPNQHIQVTIYEKATELREVGASIGLNPSGLRILDKLGVNAALDGSISFRQRCEWPMIYRHWLTNEELGHDVYKGKIEEWHKMGRFHRAHLQAALVQAVKEAGSVKIHLGARITGVNVEGENLPAVITFENGDHIKADLVLGTDGIHSKVRQAFASRHELKWTGQIAFRSAFDVSLVSDIDDLPDDAIFWVGHERTLFASRLGKSQYTVVGSYIADPMDPNDTFQNTKWSGPGDVDFLRSLYKVILIPLAGLSLQPADSLRRGGILWLNL</sequence>
<dbReference type="PANTHER" id="PTHR13789:SF309">
    <property type="entry name" value="PUTATIVE (AFU_ORTHOLOGUE AFUA_6G14510)-RELATED"/>
    <property type="match status" value="1"/>
</dbReference>
<comment type="caution">
    <text evidence="7">The sequence shown here is derived from an EMBL/GenBank/DDBJ whole genome shotgun (WGS) entry which is preliminary data.</text>
</comment>
<feature type="domain" description="FAD-binding" evidence="6">
    <location>
        <begin position="7"/>
        <end position="210"/>
    </location>
</feature>
<dbReference type="InterPro" id="IPR002938">
    <property type="entry name" value="FAD-bd"/>
</dbReference>